<comment type="caution">
    <text evidence="1">The sequence shown here is derived from an EMBL/GenBank/DDBJ whole genome shotgun (WGS) entry which is preliminary data.</text>
</comment>
<proteinExistence type="predicted"/>
<sequence>MHQVKGERNQETMAFIASCLSYGSRTVFMPRIQFLLDSAHGEPYEWISTGAFQRDIPDDSACFYRLYTNRMMLDFFQALREMLLEYGSLRNYIEAFVHRKYAVENCLTTKNRQQMSEIHAIDAIESLCSYFSDRQIKGIVPQNTQSCCKRVSMFLRWMVRNSSPVDLGIWADFIDKKSLIIPLDTHVLNQGLRLGLIEGKSVSMVAARQLTDKLLRIFPDDPLRGDFALFGYGINTK</sequence>
<dbReference type="STRING" id="28128.HMPREF3226_01304"/>
<dbReference type="EMBL" id="LRQG01000092">
    <property type="protein sequence ID" value="KXA39469.1"/>
    <property type="molecule type" value="Genomic_DNA"/>
</dbReference>
<protein>
    <submittedName>
        <fullName evidence="1">TIGR02757 family protein</fullName>
    </submittedName>
</protein>
<gene>
    <name evidence="1" type="ORF">HMPREF3226_01304</name>
</gene>
<dbReference type="NCBIfam" id="TIGR02757">
    <property type="entry name" value="TIGR02757 family protein"/>
    <property type="match status" value="1"/>
</dbReference>
<dbReference type="Pfam" id="PF09674">
    <property type="entry name" value="DUF2400"/>
    <property type="match status" value="1"/>
</dbReference>
<keyword evidence="2" id="KW-1185">Reference proteome</keyword>
<dbReference type="InterPro" id="IPR014127">
    <property type="entry name" value="CHP02757"/>
</dbReference>
<dbReference type="AlphaFoldDB" id="A0A133Q9D8"/>
<name>A0A133Q9D8_9BACT</name>
<organism evidence="1 2">
    <name type="scientific">Prevotella corporis</name>
    <dbReference type="NCBI Taxonomy" id="28128"/>
    <lineage>
        <taxon>Bacteria</taxon>
        <taxon>Pseudomonadati</taxon>
        <taxon>Bacteroidota</taxon>
        <taxon>Bacteroidia</taxon>
        <taxon>Bacteroidales</taxon>
        <taxon>Prevotellaceae</taxon>
        <taxon>Prevotella</taxon>
    </lineage>
</organism>
<dbReference type="PATRIC" id="fig|28128.5.peg.1328"/>
<dbReference type="Proteomes" id="UP000070533">
    <property type="component" value="Unassembled WGS sequence"/>
</dbReference>
<reference evidence="2" key="1">
    <citation type="submission" date="2016-01" db="EMBL/GenBank/DDBJ databases">
        <authorList>
            <person name="Mitreva M."/>
            <person name="Pepin K.H."/>
            <person name="Mihindukulasuriya K.A."/>
            <person name="Fulton R."/>
            <person name="Fronick C."/>
            <person name="O'Laughlin M."/>
            <person name="Miner T."/>
            <person name="Herter B."/>
            <person name="Rosa B.A."/>
            <person name="Cordes M."/>
            <person name="Tomlinson C."/>
            <person name="Wollam A."/>
            <person name="Palsikar V.B."/>
            <person name="Mardis E.R."/>
            <person name="Wilson R.K."/>
        </authorList>
    </citation>
    <scope>NUCLEOTIDE SEQUENCE [LARGE SCALE GENOMIC DNA]</scope>
    <source>
        <strain evidence="2">MJR7716</strain>
    </source>
</reference>
<dbReference type="eggNOG" id="COG0177">
    <property type="taxonomic scope" value="Bacteria"/>
</dbReference>
<evidence type="ECO:0000313" key="1">
    <source>
        <dbReference type="EMBL" id="KXA39469.1"/>
    </source>
</evidence>
<evidence type="ECO:0000313" key="2">
    <source>
        <dbReference type="Proteomes" id="UP000070533"/>
    </source>
</evidence>
<accession>A0A133Q9D8</accession>